<dbReference type="Gene3D" id="1.20.5.1700">
    <property type="match status" value="1"/>
</dbReference>
<dbReference type="GO" id="GO:0030864">
    <property type="term" value="C:cortical actin cytoskeleton"/>
    <property type="evidence" value="ECO:0007669"/>
    <property type="project" value="TreeGrafter"/>
</dbReference>
<dbReference type="CDD" id="cd17006">
    <property type="entry name" value="ANTH_N_HIP1_like"/>
    <property type="match status" value="1"/>
</dbReference>
<dbReference type="Gene3D" id="1.25.40.90">
    <property type="match status" value="1"/>
</dbReference>
<feature type="domain" description="ENTH" evidence="7">
    <location>
        <begin position="3"/>
        <end position="131"/>
    </location>
</feature>
<accession>A0A7R8UHX0</accession>
<dbReference type="GO" id="GO:0048268">
    <property type="term" value="P:clathrin coat assembly"/>
    <property type="evidence" value="ECO:0007669"/>
    <property type="project" value="TreeGrafter"/>
</dbReference>
<evidence type="ECO:0000256" key="5">
    <source>
        <dbReference type="SAM" id="Coils"/>
    </source>
</evidence>
<dbReference type="PANTHER" id="PTHR10407:SF15">
    <property type="entry name" value="HUNTINGTIN INTERACTING PROTEIN 1"/>
    <property type="match status" value="1"/>
</dbReference>
<dbReference type="InterPro" id="IPR002558">
    <property type="entry name" value="ILWEQ_dom"/>
</dbReference>
<dbReference type="SUPFAM" id="SSF48464">
    <property type="entry name" value="ENTH/VHS domain"/>
    <property type="match status" value="1"/>
</dbReference>
<sequence length="1075" mass="121892">MSLSDKEFYQMSVSITKALNPVEAALKVKHARAAIIGTFRTNGGQMFWTVSLRQPLMDNRFTAWKFCHLLHKILREGHPLCIEHSMRHRGMLIELGKLWGHLTDGYGVCIHAYTKLLVTKLEFHQRNPQFPGNMTLSKVEWDHLGGNDINVHFQLAVEMFDYMDDIMALQQTIFTSVNTFRITSMTPAGQCRLAPLIPLIQDSNQLYDFAVRLMFKLHSHLPNDLLSGHRERFRVIFKQLKSFYDQARNLQFFVNLITIPELPDHAPNFNSKVDFGNYQAPVVHVPEPDPEPDPVVSDLVDMSIPPTNNVPQTPEPTPSPSPPIDFDRLLRERDQLIQHLQLEVDRLGKCLKSLTVAHREELNHKEEHISKLNTRLTDIQEELTNTRLQKEEMELKAQTAPTLEQKVVEEEERAKASEEKFQKLKTMYTQIRDEHVKLLRTHGEMTKQLSTAKKETSELNTAKELLQAQLEEFQQKQTRMEEDLQKTTEVVQKEKEVEEKFEKLNTTYEQLKCRFDDLQADKSAEIAELQANIAVLEEVRIEHGVLNKKCQELEKIIEDKKLVEQSQQEGEVLITELRANLEEKSKNEEELQTELEKVKEESSKEAQSLQAKIVENEEKFKAANAIVDRLSTEKSDIENDFHDLLHQQAELDEKHRNALETIRALELSLQDSKIHGDTSIRALLEACIKSSEKLAVRAMSENEFTTAAGTSSYFMMIAEELQEVLNELQIVYEKYASDNTQVEGLARKTVLSGHLLATIQIQGMTICNTSANIEQGEHIANEIKLFCNDVMSLFESLHQLPSESVVSPKIATVKEKLRKITSMIHDLTTQSDNSGQLGDMLEAELASMDKAIDAAASKIVEMLSKARASDSGIKLEVNEKILDTCTNLMQSIRILVQNSRHLQAEIVALGKGTASAKEFYKRNHQWTEGLISAAKSVAQGANLLVTAANKAVSGEVKHHFDIVVAAQEIAACTAQLVVASRVKAPRGSQKLSALMNASRSVTQATGTVVATAKDCTQQLEESDDLDLTKLTIHQAKTREMDIQVKVLELEQALQMERLRLAAYRRKTYHQNSDEK</sequence>
<dbReference type="PROSITE" id="PS50945">
    <property type="entry name" value="I_LWEQ"/>
    <property type="match status" value="1"/>
</dbReference>
<dbReference type="SMART" id="SM00307">
    <property type="entry name" value="ILWEQ"/>
    <property type="match status" value="1"/>
</dbReference>
<comment type="subcellular location">
    <subcellularLocation>
        <location evidence="1">Cytoplasm</location>
    </subcellularLocation>
</comment>
<dbReference type="FunFam" id="1.25.40.90:FF:000012">
    <property type="entry name" value="Huntingtin interacting protein 1-related"/>
    <property type="match status" value="1"/>
</dbReference>
<evidence type="ECO:0000256" key="4">
    <source>
        <dbReference type="ARBA" id="ARBA00023203"/>
    </source>
</evidence>
<keyword evidence="4" id="KW-0009">Actin-binding</keyword>
<gene>
    <name evidence="9" type="ORF">HERILL_LOCUS4225</name>
</gene>
<dbReference type="FunCoup" id="A0A7R8UHX0">
    <property type="interactions" value="756"/>
</dbReference>
<dbReference type="GO" id="GO:0043325">
    <property type="term" value="F:phosphatidylinositol-3,4-bisphosphate binding"/>
    <property type="evidence" value="ECO:0007669"/>
    <property type="project" value="TreeGrafter"/>
</dbReference>
<evidence type="ECO:0000256" key="3">
    <source>
        <dbReference type="ARBA" id="ARBA00022490"/>
    </source>
</evidence>
<dbReference type="GO" id="GO:0080025">
    <property type="term" value="F:phosphatidylinositol-3,5-bisphosphate binding"/>
    <property type="evidence" value="ECO:0007669"/>
    <property type="project" value="TreeGrafter"/>
</dbReference>
<proteinExistence type="inferred from homology"/>
<dbReference type="GO" id="GO:0006897">
    <property type="term" value="P:endocytosis"/>
    <property type="evidence" value="ECO:0007669"/>
    <property type="project" value="InterPro"/>
</dbReference>
<evidence type="ECO:0000256" key="1">
    <source>
        <dbReference type="ARBA" id="ARBA00004496"/>
    </source>
</evidence>
<dbReference type="InterPro" id="IPR030224">
    <property type="entry name" value="Sla2_fam"/>
</dbReference>
<dbReference type="Proteomes" id="UP000594454">
    <property type="component" value="Chromosome 2"/>
</dbReference>
<dbReference type="AlphaFoldDB" id="A0A7R8UHX0"/>
<feature type="domain" description="I/LWEQ" evidence="8">
    <location>
        <begin position="829"/>
        <end position="1071"/>
    </location>
</feature>
<evidence type="ECO:0000256" key="6">
    <source>
        <dbReference type="SAM" id="MobiDB-lite"/>
    </source>
</evidence>
<dbReference type="GO" id="GO:0035615">
    <property type="term" value="F:clathrin adaptor activity"/>
    <property type="evidence" value="ECO:0007669"/>
    <property type="project" value="TreeGrafter"/>
</dbReference>
<dbReference type="Pfam" id="PF01608">
    <property type="entry name" value="I_LWEQ"/>
    <property type="match status" value="1"/>
</dbReference>
<dbReference type="PANTHER" id="PTHR10407">
    <property type="entry name" value="HUNTINGTIN INTERACTING PROTEIN 1"/>
    <property type="match status" value="1"/>
</dbReference>
<evidence type="ECO:0000256" key="2">
    <source>
        <dbReference type="ARBA" id="ARBA00010135"/>
    </source>
</evidence>
<evidence type="ECO:0000259" key="7">
    <source>
        <dbReference type="PROSITE" id="PS50942"/>
    </source>
</evidence>
<feature type="coiled-coil region" evidence="5">
    <location>
        <begin position="362"/>
        <end position="619"/>
    </location>
</feature>
<keyword evidence="3" id="KW-0963">Cytoplasm</keyword>
<protein>
    <recommendedName>
        <fullName evidence="11">Huntingtin interacting protein 1</fullName>
    </recommendedName>
</protein>
<evidence type="ECO:0000313" key="10">
    <source>
        <dbReference type="Proteomes" id="UP000594454"/>
    </source>
</evidence>
<dbReference type="GO" id="GO:0032051">
    <property type="term" value="F:clathrin light chain binding"/>
    <property type="evidence" value="ECO:0007669"/>
    <property type="project" value="TreeGrafter"/>
</dbReference>
<dbReference type="OrthoDB" id="8178130at2759"/>
<dbReference type="InterPro" id="IPR035964">
    <property type="entry name" value="I/LWEQ_dom_sf"/>
</dbReference>
<dbReference type="InterPro" id="IPR008942">
    <property type="entry name" value="ENTH_VHS"/>
</dbReference>
<dbReference type="PROSITE" id="PS50942">
    <property type="entry name" value="ENTH"/>
    <property type="match status" value="1"/>
</dbReference>
<dbReference type="EMBL" id="LR899010">
    <property type="protein sequence ID" value="CAD7081101.1"/>
    <property type="molecule type" value="Genomic_DNA"/>
</dbReference>
<feature type="compositionally biased region" description="Pro residues" evidence="6">
    <location>
        <begin position="313"/>
        <end position="323"/>
    </location>
</feature>
<keyword evidence="5" id="KW-0175">Coiled coil</keyword>
<dbReference type="GO" id="GO:0051015">
    <property type="term" value="F:actin filament binding"/>
    <property type="evidence" value="ECO:0007669"/>
    <property type="project" value="TreeGrafter"/>
</dbReference>
<reference evidence="9 10" key="1">
    <citation type="submission" date="2020-11" db="EMBL/GenBank/DDBJ databases">
        <authorList>
            <person name="Wallbank WR R."/>
            <person name="Pardo Diaz C."/>
            <person name="Kozak K."/>
            <person name="Martin S."/>
            <person name="Jiggins C."/>
            <person name="Moest M."/>
            <person name="Warren A I."/>
            <person name="Generalovic N T."/>
            <person name="Byers J.R.P. K."/>
            <person name="Montejo-Kovacevich G."/>
            <person name="Yen C E."/>
        </authorList>
    </citation>
    <scope>NUCLEOTIDE SEQUENCE [LARGE SCALE GENOMIC DNA]</scope>
</reference>
<dbReference type="SUPFAM" id="SSF109885">
    <property type="entry name" value="I/LWEQ domain"/>
    <property type="match status" value="1"/>
</dbReference>
<dbReference type="InParanoid" id="A0A7R8UHX0"/>
<dbReference type="GO" id="GO:0007015">
    <property type="term" value="P:actin filament organization"/>
    <property type="evidence" value="ECO:0007669"/>
    <property type="project" value="TreeGrafter"/>
</dbReference>
<evidence type="ECO:0000313" key="9">
    <source>
        <dbReference type="EMBL" id="CAD7081101.1"/>
    </source>
</evidence>
<organism evidence="9 10">
    <name type="scientific">Hermetia illucens</name>
    <name type="common">Black soldier fly</name>
    <dbReference type="NCBI Taxonomy" id="343691"/>
    <lineage>
        <taxon>Eukaryota</taxon>
        <taxon>Metazoa</taxon>
        <taxon>Ecdysozoa</taxon>
        <taxon>Arthropoda</taxon>
        <taxon>Hexapoda</taxon>
        <taxon>Insecta</taxon>
        <taxon>Pterygota</taxon>
        <taxon>Neoptera</taxon>
        <taxon>Endopterygota</taxon>
        <taxon>Diptera</taxon>
        <taxon>Brachycera</taxon>
        <taxon>Stratiomyomorpha</taxon>
        <taxon>Stratiomyidae</taxon>
        <taxon>Hermetiinae</taxon>
        <taxon>Hermetia</taxon>
    </lineage>
</organism>
<dbReference type="Pfam" id="PF07651">
    <property type="entry name" value="ANTH"/>
    <property type="match status" value="1"/>
</dbReference>
<keyword evidence="10" id="KW-1185">Reference proteome</keyword>
<dbReference type="Gene3D" id="1.20.1410.10">
    <property type="entry name" value="I/LWEQ domain"/>
    <property type="match status" value="1"/>
</dbReference>
<dbReference type="InterPro" id="IPR013809">
    <property type="entry name" value="ENTH"/>
</dbReference>
<comment type="similarity">
    <text evidence="2">Belongs to the SLA2 family.</text>
</comment>
<dbReference type="InterPro" id="IPR011417">
    <property type="entry name" value="ANTH_dom"/>
</dbReference>
<name>A0A7R8UHX0_HERIL</name>
<evidence type="ECO:0008006" key="11">
    <source>
        <dbReference type="Google" id="ProtNLM"/>
    </source>
</evidence>
<feature type="region of interest" description="Disordered" evidence="6">
    <location>
        <begin position="304"/>
        <end position="324"/>
    </location>
</feature>
<dbReference type="GO" id="GO:0030136">
    <property type="term" value="C:clathrin-coated vesicle"/>
    <property type="evidence" value="ECO:0007669"/>
    <property type="project" value="TreeGrafter"/>
</dbReference>
<dbReference type="SMART" id="SM00273">
    <property type="entry name" value="ENTH"/>
    <property type="match status" value="1"/>
</dbReference>
<evidence type="ECO:0000259" key="8">
    <source>
        <dbReference type="PROSITE" id="PS50945"/>
    </source>
</evidence>
<dbReference type="FunFam" id="1.20.1410.10:FF:000006">
    <property type="entry name" value="Huntingtin interacting protein"/>
    <property type="match status" value="1"/>
</dbReference>